<feature type="compositionally biased region" description="Basic and acidic residues" evidence="8">
    <location>
        <begin position="1"/>
        <end position="16"/>
    </location>
</feature>
<accession>Q7XYY4</accession>
<dbReference type="GO" id="GO:0005634">
    <property type="term" value="C:nucleus"/>
    <property type="evidence" value="ECO:0007669"/>
    <property type="project" value="UniProtKB-SubCell"/>
</dbReference>
<feature type="region of interest" description="Disordered" evidence="8">
    <location>
        <begin position="1"/>
        <end position="60"/>
    </location>
</feature>
<dbReference type="SMART" id="SM00428">
    <property type="entry name" value="H3"/>
    <property type="match status" value="1"/>
</dbReference>
<dbReference type="AlphaFoldDB" id="Q7XYY4"/>
<dbReference type="GO" id="GO:0046982">
    <property type="term" value="F:protein heterodimerization activity"/>
    <property type="evidence" value="ECO:0007669"/>
    <property type="project" value="InterPro"/>
</dbReference>
<evidence type="ECO:0000256" key="5">
    <source>
        <dbReference type="ARBA" id="ARBA00023125"/>
    </source>
</evidence>
<dbReference type="Pfam" id="PF00125">
    <property type="entry name" value="Histone"/>
    <property type="match status" value="1"/>
</dbReference>
<name>Q7XYY4_PYRLU</name>
<dbReference type="SUPFAM" id="SSF47113">
    <property type="entry name" value="Histone-fold"/>
    <property type="match status" value="1"/>
</dbReference>
<evidence type="ECO:0000256" key="3">
    <source>
        <dbReference type="ARBA" id="ARBA00010343"/>
    </source>
</evidence>
<dbReference type="InterPro" id="IPR000164">
    <property type="entry name" value="Histone_H3/CENP-A"/>
</dbReference>
<dbReference type="FunFam" id="1.10.20.10:FF:000085">
    <property type="entry name" value="Histone H3.2"/>
    <property type="match status" value="1"/>
</dbReference>
<protein>
    <submittedName>
        <fullName evidence="10">Histone H3</fullName>
    </submittedName>
</protein>
<evidence type="ECO:0000256" key="2">
    <source>
        <dbReference type="ARBA" id="ARBA00004286"/>
    </source>
</evidence>
<sequence>MARTKAEARKALEETTKGGGGTKKGSKQPRKKAHPAPTKVEEGQPQPASPPPAGLLQQPRRPKGMQALREIREYQASTELLLRKICFQRLVRGICMSLKGAFRFEVQALLALQEAAEMFLVGIFEDASMCALHGRRVTIMRRDIQLSRSFRNGSAPGMRAASARFEGSATATQR</sequence>
<dbReference type="PANTHER" id="PTHR11426">
    <property type="entry name" value="HISTONE H3"/>
    <property type="match status" value="1"/>
</dbReference>
<keyword evidence="6" id="KW-0539">Nucleus</keyword>
<evidence type="ECO:0000256" key="4">
    <source>
        <dbReference type="ARBA" id="ARBA00022454"/>
    </source>
</evidence>
<dbReference type="EMBL" id="AY151192">
    <property type="protein sequence ID" value="AAN85430.1"/>
    <property type="molecule type" value="mRNA"/>
</dbReference>
<evidence type="ECO:0000313" key="10">
    <source>
        <dbReference type="EMBL" id="AAN85430.1"/>
    </source>
</evidence>
<evidence type="ECO:0000259" key="9">
    <source>
        <dbReference type="Pfam" id="PF00125"/>
    </source>
</evidence>
<feature type="compositionally biased region" description="Basic residues" evidence="8">
    <location>
        <begin position="24"/>
        <end position="34"/>
    </location>
</feature>
<reference evidence="10" key="1">
    <citation type="journal article" date="2003" name="Gene">
        <title>Genome-wide analysis of redox-regulated genes in a dinoflagellate.</title>
        <authorList>
            <person name="Okamoto O.K."/>
            <person name="Hastings J.W."/>
        </authorList>
    </citation>
    <scope>NUCLEOTIDE SEQUENCE</scope>
</reference>
<dbReference type="InterPro" id="IPR009072">
    <property type="entry name" value="Histone-fold"/>
</dbReference>
<organism evidence="10">
    <name type="scientific">Pyrocystis lunula</name>
    <name type="common">Dinoflagellate</name>
    <name type="synonym">Gymnodinium lunula</name>
    <dbReference type="NCBI Taxonomy" id="2972"/>
    <lineage>
        <taxon>Eukaryota</taxon>
        <taxon>Sar</taxon>
        <taxon>Alveolata</taxon>
        <taxon>Dinophyceae</taxon>
        <taxon>Gonyaulacales</taxon>
        <taxon>Pyrocystaceae</taxon>
        <taxon>Pyrocystis</taxon>
    </lineage>
</organism>
<dbReference type="CDD" id="cd22911">
    <property type="entry name" value="HFD_H3"/>
    <property type="match status" value="1"/>
</dbReference>
<evidence type="ECO:0000256" key="6">
    <source>
        <dbReference type="ARBA" id="ARBA00023242"/>
    </source>
</evidence>
<keyword evidence="5" id="KW-0238">DNA-binding</keyword>
<dbReference type="GO" id="GO:0000786">
    <property type="term" value="C:nucleosome"/>
    <property type="evidence" value="ECO:0007669"/>
    <property type="project" value="UniProtKB-KW"/>
</dbReference>
<comment type="subcellular location">
    <subcellularLocation>
        <location evidence="2">Chromosome</location>
    </subcellularLocation>
    <subcellularLocation>
        <location evidence="1">Nucleus</location>
    </subcellularLocation>
</comment>
<dbReference type="PRINTS" id="PR00622">
    <property type="entry name" value="HISTONEH3"/>
</dbReference>
<evidence type="ECO:0000256" key="1">
    <source>
        <dbReference type="ARBA" id="ARBA00004123"/>
    </source>
</evidence>
<feature type="domain" description="Core Histone H2A/H2B/H3" evidence="9">
    <location>
        <begin position="64"/>
        <end position="147"/>
    </location>
</feature>
<dbReference type="GO" id="GO:0003677">
    <property type="term" value="F:DNA binding"/>
    <property type="evidence" value="ECO:0007669"/>
    <property type="project" value="UniProtKB-KW"/>
</dbReference>
<proteinExistence type="evidence at transcript level"/>
<evidence type="ECO:0000256" key="8">
    <source>
        <dbReference type="SAM" id="MobiDB-lite"/>
    </source>
</evidence>
<comment type="similarity">
    <text evidence="3">Belongs to the histone H3 family.</text>
</comment>
<dbReference type="InterPro" id="IPR007125">
    <property type="entry name" value="H2A/H2B/H3"/>
</dbReference>
<dbReference type="GO" id="GO:0030527">
    <property type="term" value="F:structural constituent of chromatin"/>
    <property type="evidence" value="ECO:0007669"/>
    <property type="project" value="InterPro"/>
</dbReference>
<keyword evidence="4" id="KW-0158">Chromosome</keyword>
<keyword evidence="7" id="KW-0544">Nucleosome core</keyword>
<evidence type="ECO:0000256" key="7">
    <source>
        <dbReference type="ARBA" id="ARBA00023269"/>
    </source>
</evidence>
<dbReference type="Gene3D" id="1.10.20.10">
    <property type="entry name" value="Histone, subunit A"/>
    <property type="match status" value="1"/>
</dbReference>